<dbReference type="Proteomes" id="UP000000557">
    <property type="component" value="Chromosome"/>
</dbReference>
<dbReference type="RefSeq" id="WP_011141777.1">
    <property type="nucleotide sequence ID" value="NC_005125.1"/>
</dbReference>
<organism evidence="2 3">
    <name type="scientific">Gloeobacter violaceus (strain ATCC 29082 / PCC 7421)</name>
    <dbReference type="NCBI Taxonomy" id="251221"/>
    <lineage>
        <taxon>Bacteria</taxon>
        <taxon>Bacillati</taxon>
        <taxon>Cyanobacteriota</taxon>
        <taxon>Cyanophyceae</taxon>
        <taxon>Gloeobacterales</taxon>
        <taxon>Gloeobacteraceae</taxon>
        <taxon>Gloeobacter</taxon>
    </lineage>
</organism>
<gene>
    <name evidence="2" type="ordered locus">gll1779</name>
</gene>
<reference evidence="2 3" key="1">
    <citation type="journal article" date="2003" name="DNA Res.">
        <title>Complete genome structure of Gloeobacter violaceus PCC 7421, a cyanobacterium that lacks thylakoids.</title>
        <authorList>
            <person name="Nakamura Y."/>
            <person name="Kaneko T."/>
            <person name="Sato S."/>
            <person name="Mimuro M."/>
            <person name="Miyashita H."/>
            <person name="Tsuchiya T."/>
            <person name="Sasamoto S."/>
            <person name="Watanabe A."/>
            <person name="Kawashima K."/>
            <person name="Kishida Y."/>
            <person name="Kiyokawa C."/>
            <person name="Kohara M."/>
            <person name="Matsumoto M."/>
            <person name="Matsuno A."/>
            <person name="Nakazaki N."/>
            <person name="Shimpo S."/>
            <person name="Takeuchi C."/>
            <person name="Yamada M."/>
            <person name="Tabata S."/>
        </authorList>
    </citation>
    <scope>NUCLEOTIDE SEQUENCE [LARGE SCALE GENOMIC DNA]</scope>
    <source>
        <strain evidence="3">ATCC 29082 / PCC 7421</strain>
    </source>
</reference>
<evidence type="ECO:0000259" key="1">
    <source>
        <dbReference type="Pfam" id="PF04230"/>
    </source>
</evidence>
<dbReference type="EnsemblBacteria" id="BAC89720">
    <property type="protein sequence ID" value="BAC89720"/>
    <property type="gene ID" value="BAC89720"/>
</dbReference>
<dbReference type="PhylomeDB" id="Q7NJQ3"/>
<dbReference type="eggNOG" id="COG2327">
    <property type="taxonomic scope" value="Bacteria"/>
</dbReference>
<evidence type="ECO:0000313" key="3">
    <source>
        <dbReference type="Proteomes" id="UP000000557"/>
    </source>
</evidence>
<name>Q7NJQ3_GLOVI</name>
<dbReference type="InParanoid" id="Q7NJQ3"/>
<dbReference type="Pfam" id="PF04230">
    <property type="entry name" value="PS_pyruv_trans"/>
    <property type="match status" value="1"/>
</dbReference>
<dbReference type="OrthoDB" id="9799278at2"/>
<feature type="domain" description="Polysaccharide pyruvyl transferase" evidence="1">
    <location>
        <begin position="13"/>
        <end position="288"/>
    </location>
</feature>
<dbReference type="EMBL" id="BA000045">
    <property type="protein sequence ID" value="BAC89720.1"/>
    <property type="molecule type" value="Genomic_DNA"/>
</dbReference>
<evidence type="ECO:0000313" key="2">
    <source>
        <dbReference type="EMBL" id="BAC89720.1"/>
    </source>
</evidence>
<sequence>MKVGILSFHHTSNYGATLQNYALWKTIDNLGFKAEVIDYQPFVAMKNYYVRELLPSRPVLSNLAKILKMKQFRESRIQLSEGVYFSSEGLKRFKRCYDAVVVGSDQVWSTDGWRGYDPSFFLDFIDGETTLKISYAASAGHTETLGAHRSNVQSLVRQFQAISVRDANTARVIKEECALDSIQVLDPTFLVGYGEFLGKALAIDSPFLLIYKMGPMSSSEESFILRLAGERNLKIVSVGYHHRIAQYNLAGIGPEEWVRYYSQAAYVFTDSYHGSIFSIIFHKPFNVFVCKTKAAKTGDLLNKLGLIERIFDGDKTNTSNIDYAPVQERLTRRVQASRDFLIRALSSRLATAKSSG</sequence>
<dbReference type="AlphaFoldDB" id="Q7NJQ3"/>
<reference evidence="2 3" key="2">
    <citation type="journal article" date="2003" name="DNA Res.">
        <title>Complete genome structure of Gloeobacter violaceus PCC 7421, a cyanobacterium that lacks thylakoids (supplement).</title>
        <authorList>
            <person name="Nakamura Y."/>
            <person name="Kaneko T."/>
            <person name="Sato S."/>
            <person name="Mimuro M."/>
            <person name="Miyashita H."/>
            <person name="Tsuchiya T."/>
            <person name="Sasamoto S."/>
            <person name="Watanabe A."/>
            <person name="Kawashima K."/>
            <person name="Kishida Y."/>
            <person name="Kiyokawa C."/>
            <person name="Kohara M."/>
            <person name="Matsumoto M."/>
            <person name="Matsuno A."/>
            <person name="Nakazaki N."/>
            <person name="Shimpo S."/>
            <person name="Takeuchi C."/>
            <person name="Yamada M."/>
            <person name="Tabata S."/>
        </authorList>
    </citation>
    <scope>NUCLEOTIDE SEQUENCE [LARGE SCALE GENOMIC DNA]</scope>
    <source>
        <strain evidence="3">ATCC 29082 / PCC 7421</strain>
    </source>
</reference>
<accession>Q7NJQ3</accession>
<dbReference type="InterPro" id="IPR007345">
    <property type="entry name" value="Polysacch_pyruvyl_Trfase"/>
</dbReference>
<dbReference type="HOGENOM" id="CLU_025617_1_0_3"/>
<proteinExistence type="predicted"/>
<dbReference type="STRING" id="251221.gene:10759271"/>
<dbReference type="KEGG" id="gvi:gll1779"/>
<protein>
    <submittedName>
        <fullName evidence="2">Gll1779 protein</fullName>
    </submittedName>
</protein>
<keyword evidence="3" id="KW-1185">Reference proteome</keyword>